<reference evidence="2 3" key="1">
    <citation type="submission" date="2020-04" db="EMBL/GenBank/DDBJ databases">
        <authorList>
            <person name="Zheng R.K."/>
            <person name="Sun C.M."/>
        </authorList>
    </citation>
    <scope>NUCLEOTIDE SEQUENCE [LARGE SCALE GENOMIC DNA]</scope>
    <source>
        <strain evidence="3">zrk29</strain>
    </source>
</reference>
<name>A0A7L6N0N7_9MOLU</name>
<organism evidence="2 3">
    <name type="scientific">Hujiaoplasma nucleasis</name>
    <dbReference type="NCBI Taxonomy" id="2725268"/>
    <lineage>
        <taxon>Bacteria</taxon>
        <taxon>Bacillati</taxon>
        <taxon>Mycoplasmatota</taxon>
        <taxon>Mollicutes</taxon>
        <taxon>Candidatus Izemoplasmatales</taxon>
        <taxon>Hujiaoplasmataceae</taxon>
        <taxon>Hujiaoplasma</taxon>
    </lineage>
</organism>
<dbReference type="SUPFAM" id="SSF55073">
    <property type="entry name" value="Nucleotide cyclase"/>
    <property type="match status" value="1"/>
</dbReference>
<dbReference type="EMBL" id="CP051151">
    <property type="protein sequence ID" value="QLY39816.1"/>
    <property type="molecule type" value="Genomic_DNA"/>
</dbReference>
<protein>
    <submittedName>
        <fullName evidence="2">Adenylate/guanylate cyclase domain-containing protein</fullName>
    </submittedName>
</protein>
<proteinExistence type="predicted"/>
<evidence type="ECO:0000313" key="2">
    <source>
        <dbReference type="EMBL" id="QLY39816.1"/>
    </source>
</evidence>
<evidence type="ECO:0000259" key="1">
    <source>
        <dbReference type="PROSITE" id="PS50125"/>
    </source>
</evidence>
<sequence>MGYDYEKGKQRVESILDISTSVENVDSIPKDESRWTYDNGIKSWVTAIFVDLRGSTEFFAKTKKEDVARTIRAYSSEIIEIMKSSTLVREIGVRGDCVYGVFSSPNKQTENELFNLCVWLNTYIKMLNKLLKKKSLNPVRAGIGMATSEDLIIKAGKKGSGINEKVWIGEALAKADYLSKVTCKNYGNETTSSSIAISNTSYINIKEFSNNEELLKKHPYQDYFTSNSIKTEMNNWIDSNI</sequence>
<accession>A0A7L6N0N7</accession>
<evidence type="ECO:0000313" key="3">
    <source>
        <dbReference type="Proteomes" id="UP000512167"/>
    </source>
</evidence>
<dbReference type="AlphaFoldDB" id="A0A7L6N0N7"/>
<dbReference type="PROSITE" id="PS50125">
    <property type="entry name" value="GUANYLATE_CYCLASE_2"/>
    <property type="match status" value="1"/>
</dbReference>
<keyword evidence="3" id="KW-1185">Reference proteome</keyword>
<dbReference type="InterPro" id="IPR001054">
    <property type="entry name" value="A/G_cyclase"/>
</dbReference>
<dbReference type="InterPro" id="IPR029787">
    <property type="entry name" value="Nucleotide_cyclase"/>
</dbReference>
<dbReference type="Proteomes" id="UP000512167">
    <property type="component" value="Chromosome"/>
</dbReference>
<dbReference type="GO" id="GO:0004016">
    <property type="term" value="F:adenylate cyclase activity"/>
    <property type="evidence" value="ECO:0007669"/>
    <property type="project" value="UniProtKB-ARBA"/>
</dbReference>
<dbReference type="KEGG" id="tbk:HF295_02645"/>
<dbReference type="GO" id="GO:0009190">
    <property type="term" value="P:cyclic nucleotide biosynthetic process"/>
    <property type="evidence" value="ECO:0007669"/>
    <property type="project" value="InterPro"/>
</dbReference>
<gene>
    <name evidence="2" type="ORF">HF295_02645</name>
</gene>
<feature type="domain" description="Guanylate cyclase" evidence="1">
    <location>
        <begin position="46"/>
        <end position="179"/>
    </location>
</feature>
<dbReference type="RefSeq" id="WP_312032300.1">
    <property type="nucleotide sequence ID" value="NZ_CP051151.1"/>
</dbReference>
<dbReference type="GO" id="GO:0035556">
    <property type="term" value="P:intracellular signal transduction"/>
    <property type="evidence" value="ECO:0007669"/>
    <property type="project" value="InterPro"/>
</dbReference>
<dbReference type="Gene3D" id="3.30.70.1230">
    <property type="entry name" value="Nucleotide cyclase"/>
    <property type="match status" value="1"/>
</dbReference>